<keyword evidence="2" id="KW-1185">Reference proteome</keyword>
<protein>
    <submittedName>
        <fullName evidence="1">Uncharacterized protein</fullName>
    </submittedName>
</protein>
<organism evidence="1 2">
    <name type="scientific">Gordonia phage Patio</name>
    <dbReference type="NCBI Taxonomy" id="2041515"/>
    <lineage>
        <taxon>Viruses</taxon>
        <taxon>Duplodnaviria</taxon>
        <taxon>Heunggongvirae</taxon>
        <taxon>Uroviricota</taxon>
        <taxon>Caudoviricetes</taxon>
        <taxon>Zierdtviridae</taxon>
        <taxon>Emilbogenvirinae</taxon>
        <taxon>Skysandvirus</taxon>
        <taxon>Skysandvirus patio</taxon>
    </lineage>
</organism>
<proteinExistence type="predicted"/>
<evidence type="ECO:0000313" key="1">
    <source>
        <dbReference type="EMBL" id="ATS93162.1"/>
    </source>
</evidence>
<gene>
    <name evidence="1" type="ORF">SEA_PATIO_81</name>
</gene>
<evidence type="ECO:0000313" key="2">
    <source>
        <dbReference type="Proteomes" id="UP000240586"/>
    </source>
</evidence>
<reference evidence="1 2" key="1">
    <citation type="submission" date="2017-09" db="EMBL/GenBank/DDBJ databases">
        <authorList>
            <person name="Choi Z."/>
            <person name="Grubb S."/>
            <person name="Kuchan S."/>
            <person name="Pennathur K."/>
            <person name="Roskowski K."/>
            <person name="Garlena R.A."/>
            <person name="Russell D.A."/>
            <person name="Pope W.H."/>
            <person name="Jacobs-Sera D."/>
            <person name="Hatfull G.F."/>
        </authorList>
    </citation>
    <scope>NUCLEOTIDE SEQUENCE [LARGE SCALE GENOMIC DNA]</scope>
</reference>
<dbReference type="EMBL" id="MF919542">
    <property type="protein sequence ID" value="ATS93162.1"/>
    <property type="molecule type" value="Genomic_DNA"/>
</dbReference>
<dbReference type="Proteomes" id="UP000240586">
    <property type="component" value="Segment"/>
</dbReference>
<name>A0A2D2W4Y0_9CAUD</name>
<sequence>MRARPEHTGPEPKDHTTMGYHHVYAPKDADMLAESVAYLREVFPIADGTATAYTVVTHVTASGMGRSILVLAPGTGTDGREVINVSRHVARVLGWKLDDRHGGVYVQGCGMDMAFHTVYSLARKIYGHLSAEEITKAAAKANRYTTSADAGYLISNRGLN</sequence>
<accession>A0A2D2W4Y0</accession>